<evidence type="ECO:0000256" key="14">
    <source>
        <dbReference type="ARBA" id="ARBA00023136"/>
    </source>
</evidence>
<protein>
    <recommendedName>
        <fullName evidence="3">histidine kinase</fullName>
        <ecNumber evidence="3">2.7.13.3</ecNumber>
    </recommendedName>
</protein>
<dbReference type="Pfam" id="PF00672">
    <property type="entry name" value="HAMP"/>
    <property type="match status" value="1"/>
</dbReference>
<keyword evidence="13" id="KW-0902">Two-component regulatory system</keyword>
<evidence type="ECO:0000256" key="2">
    <source>
        <dbReference type="ARBA" id="ARBA00004429"/>
    </source>
</evidence>
<dbReference type="InterPro" id="IPR003594">
    <property type="entry name" value="HATPase_dom"/>
</dbReference>
<dbReference type="InterPro" id="IPR003660">
    <property type="entry name" value="HAMP_dom"/>
</dbReference>
<evidence type="ECO:0000259" key="16">
    <source>
        <dbReference type="PROSITE" id="PS50109"/>
    </source>
</evidence>
<dbReference type="GO" id="GO:0005524">
    <property type="term" value="F:ATP binding"/>
    <property type="evidence" value="ECO:0007669"/>
    <property type="project" value="UniProtKB-KW"/>
</dbReference>
<dbReference type="InterPro" id="IPR050980">
    <property type="entry name" value="2C_sensor_his_kinase"/>
</dbReference>
<dbReference type="PROSITE" id="PS50109">
    <property type="entry name" value="HIS_KIN"/>
    <property type="match status" value="1"/>
</dbReference>
<dbReference type="CDD" id="cd06225">
    <property type="entry name" value="HAMP"/>
    <property type="match status" value="1"/>
</dbReference>
<evidence type="ECO:0000256" key="11">
    <source>
        <dbReference type="ARBA" id="ARBA00022840"/>
    </source>
</evidence>
<dbReference type="InterPro" id="IPR005467">
    <property type="entry name" value="His_kinase_dom"/>
</dbReference>
<dbReference type="EC" id="2.7.13.3" evidence="3"/>
<accession>A0A060QD06</accession>
<keyword evidence="7" id="KW-0808">Transferase</keyword>
<dbReference type="RefSeq" id="WP_023979179.1">
    <property type="nucleotide sequence ID" value="NZ_CBLX010000007.1"/>
</dbReference>
<dbReference type="PANTHER" id="PTHR44936">
    <property type="entry name" value="SENSOR PROTEIN CREC"/>
    <property type="match status" value="1"/>
</dbReference>
<dbReference type="GO" id="GO:0005886">
    <property type="term" value="C:plasma membrane"/>
    <property type="evidence" value="ECO:0007669"/>
    <property type="project" value="UniProtKB-SubCell"/>
</dbReference>
<keyword evidence="6" id="KW-0597">Phosphoprotein</keyword>
<keyword evidence="5" id="KW-0997">Cell inner membrane</keyword>
<evidence type="ECO:0000256" key="6">
    <source>
        <dbReference type="ARBA" id="ARBA00022553"/>
    </source>
</evidence>
<dbReference type="SMART" id="SM00387">
    <property type="entry name" value="HATPase_c"/>
    <property type="match status" value="1"/>
</dbReference>
<dbReference type="SUPFAM" id="SSF47384">
    <property type="entry name" value="Homodimeric domain of signal transducing histidine kinase"/>
    <property type="match status" value="1"/>
</dbReference>
<dbReference type="SMART" id="SM00304">
    <property type="entry name" value="HAMP"/>
    <property type="match status" value="1"/>
</dbReference>
<dbReference type="InterPro" id="IPR004358">
    <property type="entry name" value="Sig_transdc_His_kin-like_C"/>
</dbReference>
<keyword evidence="12 15" id="KW-1133">Transmembrane helix</keyword>
<keyword evidence="10 18" id="KW-0418">Kinase</keyword>
<gene>
    <name evidence="18" type="ORF">ASAP_0989</name>
</gene>
<sequence>MRWARLPPDRAFTQDTISRRLIVTVALAAGITLLLLAIFVEFGGQWSKPDIEATGMVREVGAVLRMVRVAPATDRETLLAAAQTRQIHFGWYPETSPLAKALAAGHYRRSEIEESWHFLSPFLGQRPPAIAVFQEDNPVSTLPGLPYDRSLYHDAYFVGIQLDDGSWVLCVALQRFWGIYAFQRLMLEGMMLFVWIIAVSLIASRQLSRPIEYLAHEVRRLDAQPNYARVSEAGPREIRQVAVTINAMQARIAKFILDRTTMLAAISHDLRTPLTRIRLRGEFIDCPTQQKLLFRDVDEMQAMIDGALSFFRDDASHETQTAFDLSGLLETVAYDFCDQGHDVRYDNPGRVGYRGPVNAMKRVFTNLVENAIKYATPPQIILAPADMTDAPPAGIRATGWVVTILDHGPGIPPDALDAVFEPYFRLDKSRNRQTGGVGLGLTSARTVMRGLGGDIIIENRAEGGLRVLVLLPASD</sequence>
<dbReference type="Pfam" id="PF02518">
    <property type="entry name" value="HATPase_c"/>
    <property type="match status" value="1"/>
</dbReference>
<dbReference type="AlphaFoldDB" id="A0A060QD06"/>
<dbReference type="PRINTS" id="PR00344">
    <property type="entry name" value="BCTRLSENSOR"/>
</dbReference>
<comment type="caution">
    <text evidence="18">The sequence shown here is derived from an EMBL/GenBank/DDBJ whole genome shotgun (WGS) entry which is preliminary data.</text>
</comment>
<dbReference type="InterPro" id="IPR003661">
    <property type="entry name" value="HisK_dim/P_dom"/>
</dbReference>
<evidence type="ECO:0000256" key="10">
    <source>
        <dbReference type="ARBA" id="ARBA00022777"/>
    </source>
</evidence>
<reference evidence="18 19" key="2">
    <citation type="journal article" date="2014" name="PLoS ONE">
        <title>Evolution of mitochondria reconstructed from the energy metabolism of living bacteria.</title>
        <authorList>
            <person name="Degli Esposti M."/>
            <person name="Chouaia B."/>
            <person name="Comandatore F."/>
            <person name="Crotti E."/>
            <person name="Sassera D."/>
            <person name="Lievens P.M."/>
            <person name="Daffonchio D."/>
            <person name="Bandi C."/>
        </authorList>
    </citation>
    <scope>NUCLEOTIDE SEQUENCE [LARGE SCALE GENOMIC DNA]</scope>
    <source>
        <strain evidence="18 19">SF2.1</strain>
    </source>
</reference>
<evidence type="ECO:0000259" key="17">
    <source>
        <dbReference type="PROSITE" id="PS50885"/>
    </source>
</evidence>
<dbReference type="PANTHER" id="PTHR44936:SF5">
    <property type="entry name" value="SENSOR HISTIDINE KINASE ENVZ"/>
    <property type="match status" value="1"/>
</dbReference>
<dbReference type="Gene3D" id="3.30.565.10">
    <property type="entry name" value="Histidine kinase-like ATPase, C-terminal domain"/>
    <property type="match status" value="1"/>
</dbReference>
<dbReference type="Gene3D" id="1.10.287.130">
    <property type="match status" value="1"/>
</dbReference>
<evidence type="ECO:0000256" key="9">
    <source>
        <dbReference type="ARBA" id="ARBA00022741"/>
    </source>
</evidence>
<dbReference type="CDD" id="cd00082">
    <property type="entry name" value="HisKA"/>
    <property type="match status" value="1"/>
</dbReference>
<evidence type="ECO:0000313" key="19">
    <source>
        <dbReference type="Proteomes" id="UP000027583"/>
    </source>
</evidence>
<evidence type="ECO:0000313" key="18">
    <source>
        <dbReference type="EMBL" id="CDG39034.1"/>
    </source>
</evidence>
<feature type="transmembrane region" description="Helical" evidence="15">
    <location>
        <begin position="21"/>
        <end position="40"/>
    </location>
</feature>
<evidence type="ECO:0000256" key="15">
    <source>
        <dbReference type="SAM" id="Phobius"/>
    </source>
</evidence>
<dbReference type="Proteomes" id="UP000027583">
    <property type="component" value="Unassembled WGS sequence"/>
</dbReference>
<dbReference type="Pfam" id="PF00512">
    <property type="entry name" value="HisKA"/>
    <property type="match status" value="1"/>
</dbReference>
<dbReference type="GO" id="GO:0000155">
    <property type="term" value="F:phosphorelay sensor kinase activity"/>
    <property type="evidence" value="ECO:0007669"/>
    <property type="project" value="InterPro"/>
</dbReference>
<evidence type="ECO:0000256" key="13">
    <source>
        <dbReference type="ARBA" id="ARBA00023012"/>
    </source>
</evidence>
<evidence type="ECO:0000256" key="7">
    <source>
        <dbReference type="ARBA" id="ARBA00022679"/>
    </source>
</evidence>
<reference evidence="18 19" key="1">
    <citation type="journal article" date="2014" name="Genome Biol. Evol.">
        <title>Acetic acid bacteria genomes reveal functional traits for adaptation to life in insect guts.</title>
        <authorList>
            <person name="Chouaia B."/>
            <person name="Gaiarsa S."/>
            <person name="Crotti E."/>
            <person name="Comandatore F."/>
            <person name="Degli Esposti M."/>
            <person name="Ricci I."/>
            <person name="Alma A."/>
            <person name="Favia G."/>
            <person name="Bandi C."/>
            <person name="Daffonchio D."/>
        </authorList>
    </citation>
    <scope>NUCLEOTIDE SEQUENCE [LARGE SCALE GENOMIC DNA]</scope>
    <source>
        <strain evidence="18 19">SF2.1</strain>
    </source>
</reference>
<evidence type="ECO:0000256" key="1">
    <source>
        <dbReference type="ARBA" id="ARBA00000085"/>
    </source>
</evidence>
<keyword evidence="4" id="KW-1003">Cell membrane</keyword>
<evidence type="ECO:0000256" key="4">
    <source>
        <dbReference type="ARBA" id="ARBA00022475"/>
    </source>
</evidence>
<evidence type="ECO:0000256" key="3">
    <source>
        <dbReference type="ARBA" id="ARBA00012438"/>
    </source>
</evidence>
<dbReference type="eggNOG" id="COG2205">
    <property type="taxonomic scope" value="Bacteria"/>
</dbReference>
<evidence type="ECO:0000256" key="12">
    <source>
        <dbReference type="ARBA" id="ARBA00022989"/>
    </source>
</evidence>
<dbReference type="SMART" id="SM00388">
    <property type="entry name" value="HisKA"/>
    <property type="match status" value="1"/>
</dbReference>
<keyword evidence="14 15" id="KW-0472">Membrane</keyword>
<proteinExistence type="predicted"/>
<evidence type="ECO:0000256" key="8">
    <source>
        <dbReference type="ARBA" id="ARBA00022692"/>
    </source>
</evidence>
<dbReference type="EMBL" id="CBLX010000007">
    <property type="protein sequence ID" value="CDG39034.1"/>
    <property type="molecule type" value="Genomic_DNA"/>
</dbReference>
<dbReference type="PROSITE" id="PS50885">
    <property type="entry name" value="HAMP"/>
    <property type="match status" value="1"/>
</dbReference>
<evidence type="ECO:0000256" key="5">
    <source>
        <dbReference type="ARBA" id="ARBA00022519"/>
    </source>
</evidence>
<keyword evidence="8 15" id="KW-0812">Transmembrane</keyword>
<keyword evidence="9" id="KW-0547">Nucleotide-binding</keyword>
<comment type="subcellular location">
    <subcellularLocation>
        <location evidence="2">Cell inner membrane</location>
        <topology evidence="2">Multi-pass membrane protein</topology>
    </subcellularLocation>
</comment>
<dbReference type="InterPro" id="IPR036890">
    <property type="entry name" value="HATPase_C_sf"/>
</dbReference>
<organism evidence="18 19">
    <name type="scientific">Asaia bogorensis</name>
    <dbReference type="NCBI Taxonomy" id="91915"/>
    <lineage>
        <taxon>Bacteria</taxon>
        <taxon>Pseudomonadati</taxon>
        <taxon>Pseudomonadota</taxon>
        <taxon>Alphaproteobacteria</taxon>
        <taxon>Acetobacterales</taxon>
        <taxon>Acetobacteraceae</taxon>
        <taxon>Asaia</taxon>
    </lineage>
</organism>
<keyword evidence="11" id="KW-0067">ATP-binding</keyword>
<feature type="domain" description="HAMP" evidence="17">
    <location>
        <begin position="205"/>
        <end position="257"/>
    </location>
</feature>
<dbReference type="InterPro" id="IPR036097">
    <property type="entry name" value="HisK_dim/P_sf"/>
</dbReference>
<comment type="catalytic activity">
    <reaction evidence="1">
        <text>ATP + protein L-histidine = ADP + protein N-phospho-L-histidine.</text>
        <dbReference type="EC" id="2.7.13.3"/>
    </reaction>
</comment>
<dbReference type="SUPFAM" id="SSF55874">
    <property type="entry name" value="ATPase domain of HSP90 chaperone/DNA topoisomerase II/histidine kinase"/>
    <property type="match status" value="1"/>
</dbReference>
<name>A0A060QD06_9PROT</name>
<feature type="domain" description="Histidine kinase" evidence="16">
    <location>
        <begin position="265"/>
        <end position="475"/>
    </location>
</feature>